<sequence>MYKNIARVFVLSLFFSSFVNAETTGSVTFASDYLFNGVSQTDEKPALQFSLDYADESGWYVGTWSSNVDFGDGTDYEVDVYAGYGGEFESGITYDVSLLYYAYFGGSTSSEGSYPELVVSFGLGDTTLSASYSWDYFGTEADHVILALDKSMPVSESWTLNMGINMSTSLDDDLYTWDGNDEAYIHFYLSADTQWRGLDFSIGVHSTDLDTYGETRLLGTVSRSFSF</sequence>
<organism evidence="2 3">
    <name type="scientific">Alteromonas sediminis</name>
    <dbReference type="NCBI Taxonomy" id="2259342"/>
    <lineage>
        <taxon>Bacteria</taxon>
        <taxon>Pseudomonadati</taxon>
        <taxon>Pseudomonadota</taxon>
        <taxon>Gammaproteobacteria</taxon>
        <taxon>Alteromonadales</taxon>
        <taxon>Alteromonadaceae</taxon>
        <taxon>Alteromonas/Salinimonas group</taxon>
        <taxon>Alteromonas</taxon>
    </lineage>
</organism>
<dbReference type="Pfam" id="PF09694">
    <property type="entry name" value="Gcw_chp"/>
    <property type="match status" value="1"/>
</dbReference>
<dbReference type="EMBL" id="RPOK01000001">
    <property type="protein sequence ID" value="RPJ67999.1"/>
    <property type="molecule type" value="Genomic_DNA"/>
</dbReference>
<dbReference type="OrthoDB" id="9793561at2"/>
<dbReference type="RefSeq" id="WP_124026001.1">
    <property type="nucleotide sequence ID" value="NZ_JBHRSN010000005.1"/>
</dbReference>
<accession>A0A3N5Y9M2</accession>
<dbReference type="AlphaFoldDB" id="A0A3N5Y9M2"/>
<dbReference type="InterPro" id="IPR010239">
    <property type="entry name" value="CHP02001"/>
</dbReference>
<dbReference type="NCBIfam" id="TIGR02001">
    <property type="entry name" value="gcw_chp"/>
    <property type="match status" value="1"/>
</dbReference>
<protein>
    <recommendedName>
        <fullName evidence="4">TIGR02001 family outer membrane protein</fullName>
    </recommendedName>
</protein>
<comment type="caution">
    <text evidence="2">The sequence shown here is derived from an EMBL/GenBank/DDBJ whole genome shotgun (WGS) entry which is preliminary data.</text>
</comment>
<reference evidence="2 3" key="1">
    <citation type="submission" date="2018-11" db="EMBL/GenBank/DDBJ databases">
        <authorList>
            <person name="Ye M.-Q."/>
            <person name="Du Z.-J."/>
        </authorList>
    </citation>
    <scope>NUCLEOTIDE SEQUENCE [LARGE SCALE GENOMIC DNA]</scope>
    <source>
        <strain evidence="2 3">U0105</strain>
    </source>
</reference>
<gene>
    <name evidence="2" type="ORF">DRW07_00870</name>
</gene>
<evidence type="ECO:0000256" key="1">
    <source>
        <dbReference type="SAM" id="SignalP"/>
    </source>
</evidence>
<dbReference type="Proteomes" id="UP000275281">
    <property type="component" value="Unassembled WGS sequence"/>
</dbReference>
<feature type="chain" id="PRO_5018275812" description="TIGR02001 family outer membrane protein" evidence="1">
    <location>
        <begin position="22"/>
        <end position="227"/>
    </location>
</feature>
<evidence type="ECO:0008006" key="4">
    <source>
        <dbReference type="Google" id="ProtNLM"/>
    </source>
</evidence>
<evidence type="ECO:0000313" key="3">
    <source>
        <dbReference type="Proteomes" id="UP000275281"/>
    </source>
</evidence>
<feature type="signal peptide" evidence="1">
    <location>
        <begin position="1"/>
        <end position="21"/>
    </location>
</feature>
<keyword evidence="3" id="KW-1185">Reference proteome</keyword>
<name>A0A3N5Y9M2_9ALTE</name>
<evidence type="ECO:0000313" key="2">
    <source>
        <dbReference type="EMBL" id="RPJ67999.1"/>
    </source>
</evidence>
<keyword evidence="1" id="KW-0732">Signal</keyword>
<proteinExistence type="predicted"/>